<reference evidence="2" key="1">
    <citation type="journal article" date="2019" name="Int. J. Syst. Evol. Microbiol.">
        <title>The Global Catalogue of Microorganisms (GCM) 10K type strain sequencing project: providing services to taxonomists for standard genome sequencing and annotation.</title>
        <authorList>
            <consortium name="The Broad Institute Genomics Platform"/>
            <consortium name="The Broad Institute Genome Sequencing Center for Infectious Disease"/>
            <person name="Wu L."/>
            <person name="Ma J."/>
        </authorList>
    </citation>
    <scope>NUCLEOTIDE SEQUENCE [LARGE SCALE GENOMIC DNA]</scope>
    <source>
        <strain evidence="2">JCM 31202</strain>
    </source>
</reference>
<comment type="caution">
    <text evidence="1">The sequence shown here is derived from an EMBL/GenBank/DDBJ whole genome shotgun (WGS) entry which is preliminary data.</text>
</comment>
<organism evidence="1 2">
    <name type="scientific">Actinomadura sediminis</name>
    <dbReference type="NCBI Taxonomy" id="1038904"/>
    <lineage>
        <taxon>Bacteria</taxon>
        <taxon>Bacillati</taxon>
        <taxon>Actinomycetota</taxon>
        <taxon>Actinomycetes</taxon>
        <taxon>Streptosporangiales</taxon>
        <taxon>Thermomonosporaceae</taxon>
        <taxon>Actinomadura</taxon>
    </lineage>
</organism>
<sequence length="112" mass="12307">MKASEILDGAAAVIERQGWHWGYFFDTEQASLGVPARECRVCMVGAIHIASGRPVDARIHHKNPGRAYRAVLEHLDLLTGSVADWNDRPGRTAFEVITVLRAVAASEREAGR</sequence>
<protein>
    <submittedName>
        <fullName evidence="1">Uncharacterized protein</fullName>
    </submittedName>
</protein>
<evidence type="ECO:0000313" key="2">
    <source>
        <dbReference type="Proteomes" id="UP001596972"/>
    </source>
</evidence>
<evidence type="ECO:0000313" key="1">
    <source>
        <dbReference type="EMBL" id="MFD0902385.1"/>
    </source>
</evidence>
<dbReference type="Proteomes" id="UP001596972">
    <property type="component" value="Unassembled WGS sequence"/>
</dbReference>
<gene>
    <name evidence="1" type="ORF">ACFQ11_18445</name>
</gene>
<accession>A0ABW3ES50</accession>
<dbReference type="InterPro" id="IPR045677">
    <property type="entry name" value="DUF6197"/>
</dbReference>
<dbReference type="EMBL" id="JBHTJA010000034">
    <property type="protein sequence ID" value="MFD0902385.1"/>
    <property type="molecule type" value="Genomic_DNA"/>
</dbReference>
<dbReference type="Pfam" id="PF19698">
    <property type="entry name" value="DUF6197"/>
    <property type="match status" value="1"/>
</dbReference>
<proteinExistence type="predicted"/>
<dbReference type="RefSeq" id="WP_378300108.1">
    <property type="nucleotide sequence ID" value="NZ_JBHTJA010000034.1"/>
</dbReference>
<keyword evidence="2" id="KW-1185">Reference proteome</keyword>
<name>A0ABW3ES50_9ACTN</name>